<dbReference type="RefSeq" id="WP_127705431.1">
    <property type="nucleotide sequence ID" value="NZ_SACO01000001.1"/>
</dbReference>
<evidence type="ECO:0000313" key="2">
    <source>
        <dbReference type="EMBL" id="RVU07769.1"/>
    </source>
</evidence>
<dbReference type="PANTHER" id="PTHR38075:SF1">
    <property type="entry name" value="DUF4139 DOMAIN-CONTAINING PROTEIN"/>
    <property type="match status" value="1"/>
</dbReference>
<evidence type="ECO:0008006" key="4">
    <source>
        <dbReference type="Google" id="ProtNLM"/>
    </source>
</evidence>
<evidence type="ECO:0000256" key="1">
    <source>
        <dbReference type="SAM" id="SignalP"/>
    </source>
</evidence>
<protein>
    <recommendedName>
        <fullName evidence="4">DUF4139 domain-containing protein</fullName>
    </recommendedName>
</protein>
<dbReference type="OrthoDB" id="7178458at2"/>
<comment type="caution">
    <text evidence="2">The sequence shown here is derived from an EMBL/GenBank/DDBJ whole genome shotgun (WGS) entry which is preliminary data.</text>
</comment>
<dbReference type="EMBL" id="SACO01000001">
    <property type="protein sequence ID" value="RVU07769.1"/>
    <property type="molecule type" value="Genomic_DNA"/>
</dbReference>
<dbReference type="AlphaFoldDB" id="A0A437NCU3"/>
<evidence type="ECO:0000313" key="3">
    <source>
        <dbReference type="Proteomes" id="UP000282837"/>
    </source>
</evidence>
<dbReference type="Proteomes" id="UP000282837">
    <property type="component" value="Unassembled WGS sequence"/>
</dbReference>
<feature type="signal peptide" evidence="1">
    <location>
        <begin position="1"/>
        <end position="22"/>
    </location>
</feature>
<organism evidence="2 3">
    <name type="scientific">Novosphingobium umbonatum</name>
    <dbReference type="NCBI Taxonomy" id="1908524"/>
    <lineage>
        <taxon>Bacteria</taxon>
        <taxon>Pseudomonadati</taxon>
        <taxon>Pseudomonadota</taxon>
        <taxon>Alphaproteobacteria</taxon>
        <taxon>Sphingomonadales</taxon>
        <taxon>Sphingomonadaceae</taxon>
        <taxon>Novosphingobium</taxon>
    </lineage>
</organism>
<feature type="chain" id="PRO_5019129607" description="DUF4139 domain-containing protein" evidence="1">
    <location>
        <begin position="23"/>
        <end position="505"/>
    </location>
</feature>
<name>A0A437NCU3_9SPHN</name>
<reference evidence="2 3" key="1">
    <citation type="submission" date="2019-01" db="EMBL/GenBank/DDBJ databases">
        <authorList>
            <person name="Chen W.-M."/>
        </authorList>
    </citation>
    <scope>NUCLEOTIDE SEQUENCE [LARGE SCALE GENOMIC DNA]</scope>
    <source>
        <strain evidence="2 3">FSY-9</strain>
    </source>
</reference>
<accession>A0A437NCU3</accession>
<dbReference type="PANTHER" id="PTHR38075">
    <property type="entry name" value="DUF4139 DOMAIN-CONTAINING PROTEIN"/>
    <property type="match status" value="1"/>
</dbReference>
<sequence>MALALAAAVLAAAPVGAPVVEAAPPRATSVTIYRAPNRPAGQALQLDWLQGYALVTEERDISLPAGEAVLRFDGVAAGMLAESALVTGLPASVAEKNLDADLLSPRNLYARAFRRPVTIKRHDPQGRVVEEEAIIRSAPDGAAVLQTRRGFEIANCAGFQDGLAYDGLPAGLQARPSLSLMVRSPKAVTARVKLSYLAWGFDWQAHYVARLSPDGRSAGLTGWVTLASSDATSFSAAQAAVVAGKLRRVDSAPAPQEVEALEMSCRVSVPLPIGGPDLQSPSAMSAPPPPPPVAMAAPMEVLVTARRVAPKLVRPEALGDVKLYRLPLPTTVAAHAQKQVALVDRKGVKLAIVHALDLEPQDGEGHARIRLVMRNVKADGLGLALPAGQLVVTQGLGAAQIPAGEATLEDKAVGETLRLDVADSPRLRMETQRREMGKGMAQMTSVIRNTNRWPVQVEARLMLGEGESLRGASAKLGARDGKPLWLLRVPAGGQARLVWRVKEAG</sequence>
<proteinExistence type="predicted"/>
<gene>
    <name evidence="2" type="ORF">EOE18_01415</name>
</gene>
<keyword evidence="3" id="KW-1185">Reference proteome</keyword>
<keyword evidence="1" id="KW-0732">Signal</keyword>